<evidence type="ECO:0000313" key="6">
    <source>
        <dbReference type="Proteomes" id="UP000294562"/>
    </source>
</evidence>
<evidence type="ECO:0000256" key="3">
    <source>
        <dbReference type="ARBA" id="ARBA00023163"/>
    </source>
</evidence>
<reference evidence="5 6" key="1">
    <citation type="submission" date="2019-03" db="EMBL/GenBank/DDBJ databases">
        <title>Rhodobacteraceae bacterium SM1902, a new member of the family Rhodobacteraceae isolated from Yantai.</title>
        <authorList>
            <person name="Sun Y."/>
        </authorList>
    </citation>
    <scope>NUCLEOTIDE SEQUENCE [LARGE SCALE GENOMIC DNA]</scope>
    <source>
        <strain evidence="5 6">SM1902</strain>
    </source>
</reference>
<dbReference type="Pfam" id="PF07729">
    <property type="entry name" value="FCD"/>
    <property type="match status" value="1"/>
</dbReference>
<dbReference type="OrthoDB" id="9788098at2"/>
<dbReference type="GO" id="GO:0003677">
    <property type="term" value="F:DNA binding"/>
    <property type="evidence" value="ECO:0007669"/>
    <property type="project" value="UniProtKB-KW"/>
</dbReference>
<dbReference type="PANTHER" id="PTHR43537">
    <property type="entry name" value="TRANSCRIPTIONAL REGULATOR, GNTR FAMILY"/>
    <property type="match status" value="1"/>
</dbReference>
<sequence length="237" mass="26236">MPEEDRTVTETATPQTRQSSVAMIVEFLYREITLMRLLPGTRISEADIAARFGVSRQPVREAFSRLEAMDLILVRPKKATEVRKFSASSIEKSRFVRAAIEAAALRKAAKACGPAEGFQLDAQLALQRKAWAERDQKAFAELDYDFHKTVCEIGGVPYAFDLIRAEKEKVDRLCTLGLSKEERMPQLISDHQDIADALKAGDGEAAVDAGMAHLTRLDETIAAIRKTGSAYFEDGDA</sequence>
<dbReference type="PANTHER" id="PTHR43537:SF6">
    <property type="entry name" value="HTH-TYPE TRANSCRIPTIONAL REPRESSOR RSPR"/>
    <property type="match status" value="1"/>
</dbReference>
<dbReference type="SUPFAM" id="SSF46785">
    <property type="entry name" value="Winged helix' DNA-binding domain"/>
    <property type="match status" value="1"/>
</dbReference>
<proteinExistence type="predicted"/>
<dbReference type="PROSITE" id="PS50949">
    <property type="entry name" value="HTH_GNTR"/>
    <property type="match status" value="1"/>
</dbReference>
<evidence type="ECO:0000256" key="2">
    <source>
        <dbReference type="ARBA" id="ARBA00023125"/>
    </source>
</evidence>
<dbReference type="AlphaFoldDB" id="A0A4R6APG9"/>
<organism evidence="5 6">
    <name type="scientific">Meridianimarinicoccus aquatilis</name>
    <dbReference type="NCBI Taxonomy" id="2552766"/>
    <lineage>
        <taxon>Bacteria</taxon>
        <taxon>Pseudomonadati</taxon>
        <taxon>Pseudomonadota</taxon>
        <taxon>Alphaproteobacteria</taxon>
        <taxon>Rhodobacterales</taxon>
        <taxon>Paracoccaceae</taxon>
        <taxon>Meridianimarinicoccus</taxon>
    </lineage>
</organism>
<name>A0A4R6APG9_9RHOB</name>
<accession>A0A4R6APG9</accession>
<dbReference type="SMART" id="SM00895">
    <property type="entry name" value="FCD"/>
    <property type="match status" value="1"/>
</dbReference>
<dbReference type="EMBL" id="SMZO01000033">
    <property type="protein sequence ID" value="TDL86321.1"/>
    <property type="molecule type" value="Genomic_DNA"/>
</dbReference>
<dbReference type="InterPro" id="IPR000524">
    <property type="entry name" value="Tscrpt_reg_HTH_GntR"/>
</dbReference>
<dbReference type="Pfam" id="PF00392">
    <property type="entry name" value="GntR"/>
    <property type="match status" value="1"/>
</dbReference>
<dbReference type="GO" id="GO:0003700">
    <property type="term" value="F:DNA-binding transcription factor activity"/>
    <property type="evidence" value="ECO:0007669"/>
    <property type="project" value="InterPro"/>
</dbReference>
<keyword evidence="6" id="KW-1185">Reference proteome</keyword>
<dbReference type="SMART" id="SM00345">
    <property type="entry name" value="HTH_GNTR"/>
    <property type="match status" value="1"/>
</dbReference>
<keyword evidence="2" id="KW-0238">DNA-binding</keyword>
<evidence type="ECO:0000313" key="5">
    <source>
        <dbReference type="EMBL" id="TDL86321.1"/>
    </source>
</evidence>
<dbReference type="InterPro" id="IPR008920">
    <property type="entry name" value="TF_FadR/GntR_C"/>
</dbReference>
<dbReference type="Proteomes" id="UP000294562">
    <property type="component" value="Unassembled WGS sequence"/>
</dbReference>
<keyword evidence="1" id="KW-0805">Transcription regulation</keyword>
<dbReference type="InterPro" id="IPR036388">
    <property type="entry name" value="WH-like_DNA-bd_sf"/>
</dbReference>
<dbReference type="Gene3D" id="1.10.10.10">
    <property type="entry name" value="Winged helix-like DNA-binding domain superfamily/Winged helix DNA-binding domain"/>
    <property type="match status" value="1"/>
</dbReference>
<keyword evidence="3" id="KW-0804">Transcription</keyword>
<protein>
    <submittedName>
        <fullName evidence="5">GntR family transcriptional regulator</fullName>
    </submittedName>
</protein>
<feature type="domain" description="HTH gntR-type" evidence="4">
    <location>
        <begin position="18"/>
        <end position="85"/>
    </location>
</feature>
<dbReference type="SUPFAM" id="SSF48008">
    <property type="entry name" value="GntR ligand-binding domain-like"/>
    <property type="match status" value="1"/>
</dbReference>
<evidence type="ECO:0000256" key="1">
    <source>
        <dbReference type="ARBA" id="ARBA00023015"/>
    </source>
</evidence>
<gene>
    <name evidence="5" type="ORF">E2L05_13675</name>
</gene>
<dbReference type="Gene3D" id="1.20.120.530">
    <property type="entry name" value="GntR ligand-binding domain-like"/>
    <property type="match status" value="1"/>
</dbReference>
<evidence type="ECO:0000259" key="4">
    <source>
        <dbReference type="PROSITE" id="PS50949"/>
    </source>
</evidence>
<dbReference type="InterPro" id="IPR036390">
    <property type="entry name" value="WH_DNA-bd_sf"/>
</dbReference>
<dbReference type="CDD" id="cd07377">
    <property type="entry name" value="WHTH_GntR"/>
    <property type="match status" value="1"/>
</dbReference>
<dbReference type="InterPro" id="IPR011711">
    <property type="entry name" value="GntR_C"/>
</dbReference>
<comment type="caution">
    <text evidence="5">The sequence shown here is derived from an EMBL/GenBank/DDBJ whole genome shotgun (WGS) entry which is preliminary data.</text>
</comment>